<dbReference type="Gene3D" id="3.40.225.10">
    <property type="entry name" value="Class II aldolase/adducin N-terminal domain"/>
    <property type="match status" value="1"/>
</dbReference>
<dbReference type="InterPro" id="IPR001303">
    <property type="entry name" value="Aldolase_II/adducin_N"/>
</dbReference>
<feature type="domain" description="Class II aldolase/adducin N-terminal" evidence="6">
    <location>
        <begin position="12"/>
        <end position="186"/>
    </location>
</feature>
<dbReference type="PANTHER" id="PTHR22789:SF0">
    <property type="entry name" value="3-OXO-TETRONATE 4-PHOSPHATE DECARBOXYLASE-RELATED"/>
    <property type="match status" value="1"/>
</dbReference>
<evidence type="ECO:0000256" key="4">
    <source>
        <dbReference type="ARBA" id="ARBA00023239"/>
    </source>
</evidence>
<keyword evidence="5" id="KW-0294">Fucose metabolism</keyword>
<name>A0A6G9AF45_9BRAD</name>
<dbReference type="FunFam" id="3.40.225.10:FF:000005">
    <property type="entry name" value="L-fuculose phosphate aldolase"/>
    <property type="match status" value="1"/>
</dbReference>
<keyword evidence="3" id="KW-0119">Carbohydrate metabolism</keyword>
<dbReference type="GO" id="GO:0005829">
    <property type="term" value="C:cytosol"/>
    <property type="evidence" value="ECO:0007669"/>
    <property type="project" value="TreeGrafter"/>
</dbReference>
<evidence type="ECO:0000256" key="2">
    <source>
        <dbReference type="ARBA" id="ARBA00022723"/>
    </source>
</evidence>
<dbReference type="AlphaFoldDB" id="A0A6G9AF45"/>
<dbReference type="InterPro" id="IPR050197">
    <property type="entry name" value="Aldolase_class_II_sugar_metab"/>
</dbReference>
<evidence type="ECO:0000256" key="3">
    <source>
        <dbReference type="ARBA" id="ARBA00022935"/>
    </source>
</evidence>
<dbReference type="PANTHER" id="PTHR22789">
    <property type="entry name" value="FUCULOSE PHOSPHATE ALDOLASE"/>
    <property type="match status" value="1"/>
</dbReference>
<evidence type="ECO:0000256" key="1">
    <source>
        <dbReference type="ARBA" id="ARBA00004921"/>
    </source>
</evidence>
<dbReference type="InterPro" id="IPR036409">
    <property type="entry name" value="Aldolase_II/adducin_N_sf"/>
</dbReference>
<dbReference type="GO" id="GO:0046914">
    <property type="term" value="F:transition metal ion binding"/>
    <property type="evidence" value="ECO:0007669"/>
    <property type="project" value="UniProtKB-ARBA"/>
</dbReference>
<keyword evidence="2" id="KW-0479">Metal-binding</keyword>
<dbReference type="Proteomes" id="UP000500895">
    <property type="component" value="Chromosome"/>
</dbReference>
<keyword evidence="4" id="KW-0456">Lyase</keyword>
<sequence>MSMTADEPAKRQAIIDACRRMNALGINQGTSGNISVRHVDGLLVTPTSVPYEAMTPDQIVFMTMDGAHAPDQKPSSEWRFHRDILKSRDDVNAVVHAHPTYCTILAIMGMEIPPVHYMIAAAGGDSIRCAPYATFGTVELSEHAVRALEGRLACLLDHHGMIATGKTLDKAMWLAVEVETLARQYHGCLQIGQPPLLASAEIERVRKRMAGYGLSEG</sequence>
<protein>
    <submittedName>
        <fullName evidence="7">Class II aldolase/adducin family protein</fullName>
    </submittedName>
</protein>
<organism evidence="7 8">
    <name type="scientific">Bradyrhizobium symbiodeficiens</name>
    <dbReference type="NCBI Taxonomy" id="1404367"/>
    <lineage>
        <taxon>Bacteria</taxon>
        <taxon>Pseudomonadati</taxon>
        <taxon>Pseudomonadota</taxon>
        <taxon>Alphaproteobacteria</taxon>
        <taxon>Hyphomicrobiales</taxon>
        <taxon>Nitrobacteraceae</taxon>
        <taxon>Bradyrhizobium</taxon>
    </lineage>
</organism>
<evidence type="ECO:0000259" key="6">
    <source>
        <dbReference type="SMART" id="SM01007"/>
    </source>
</evidence>
<dbReference type="SUPFAM" id="SSF53639">
    <property type="entry name" value="AraD/HMP-PK domain-like"/>
    <property type="match status" value="1"/>
</dbReference>
<proteinExistence type="predicted"/>
<dbReference type="Pfam" id="PF00596">
    <property type="entry name" value="Aldolase_II"/>
    <property type="match status" value="1"/>
</dbReference>
<reference evidence="7 8" key="1">
    <citation type="journal article" date="2020" name="Int. J. Syst. Evol. Microbiol.">
        <title>Description and complete genome sequences of Bradyrhizobium symbiodeficiens sp. nov., a non-symbiotic bacterium associated with legumes native to Canada.</title>
        <authorList>
            <person name="Bromfield E.S.P."/>
            <person name="Cloutier S."/>
            <person name="Nguyen H.D.T."/>
        </authorList>
    </citation>
    <scope>NUCLEOTIDE SEQUENCE [LARGE SCALE GENOMIC DNA]</scope>
    <source>
        <strain evidence="7 8">101S1MB</strain>
    </source>
</reference>
<gene>
    <name evidence="7" type="ORF">HAV00_20305</name>
</gene>
<evidence type="ECO:0000256" key="5">
    <source>
        <dbReference type="ARBA" id="ARBA00023253"/>
    </source>
</evidence>
<evidence type="ECO:0000313" key="7">
    <source>
        <dbReference type="EMBL" id="QIP10964.2"/>
    </source>
</evidence>
<accession>A0A6G9AF45</accession>
<dbReference type="SMART" id="SM01007">
    <property type="entry name" value="Aldolase_II"/>
    <property type="match status" value="1"/>
</dbReference>
<keyword evidence="3" id="KW-0054">Arabinose catabolism</keyword>
<dbReference type="GO" id="GO:0019568">
    <property type="term" value="P:arabinose catabolic process"/>
    <property type="evidence" value="ECO:0007669"/>
    <property type="project" value="UniProtKB-KW"/>
</dbReference>
<dbReference type="GO" id="GO:0006004">
    <property type="term" value="P:fucose metabolic process"/>
    <property type="evidence" value="ECO:0007669"/>
    <property type="project" value="UniProtKB-KW"/>
</dbReference>
<dbReference type="GO" id="GO:0016832">
    <property type="term" value="F:aldehyde-lyase activity"/>
    <property type="evidence" value="ECO:0007669"/>
    <property type="project" value="UniProtKB-ARBA"/>
</dbReference>
<dbReference type="RefSeq" id="WP_181956750.1">
    <property type="nucleotide sequence ID" value="NZ_CP050065.2"/>
</dbReference>
<comment type="pathway">
    <text evidence="1">Carbohydrate degradation.</text>
</comment>
<evidence type="ECO:0000313" key="8">
    <source>
        <dbReference type="Proteomes" id="UP000500895"/>
    </source>
</evidence>
<dbReference type="EMBL" id="CP050066">
    <property type="protein sequence ID" value="QIP10964.2"/>
    <property type="molecule type" value="Genomic_DNA"/>
</dbReference>